<proteinExistence type="predicted"/>
<dbReference type="EMBL" id="AEAI01003674">
    <property type="protein sequence ID" value="EGH48958.1"/>
    <property type="molecule type" value="Genomic_DNA"/>
</dbReference>
<feature type="non-terminal residue" evidence="1">
    <location>
        <position position="1"/>
    </location>
</feature>
<evidence type="ECO:0000313" key="2">
    <source>
        <dbReference type="Proteomes" id="UP000004986"/>
    </source>
</evidence>
<reference evidence="1 2" key="1">
    <citation type="journal article" date="2011" name="PLoS Pathog.">
        <title>Dynamic evolution of pathogenicity revealed by sequencing and comparative genomics of 19 Pseudomonas syringae isolates.</title>
        <authorList>
            <person name="Baltrus D.A."/>
            <person name="Nishimura M.T."/>
            <person name="Romanchuk A."/>
            <person name="Chang J.H."/>
            <person name="Mukhtar M.S."/>
            <person name="Cherkis K."/>
            <person name="Roach J."/>
            <person name="Grant S.R."/>
            <person name="Jones C.D."/>
            <person name="Dangl J.L."/>
        </authorList>
    </citation>
    <scope>NUCLEOTIDE SEQUENCE [LARGE SCALE GENOMIC DNA]</scope>
    <source>
        <strain evidence="1 2">1704B</strain>
    </source>
</reference>
<keyword evidence="2" id="KW-1185">Reference proteome</keyword>
<evidence type="ECO:0000313" key="1">
    <source>
        <dbReference type="EMBL" id="EGH48958.1"/>
    </source>
</evidence>
<dbReference type="AlphaFoldDB" id="F3GPF5"/>
<accession>F3GPF5</accession>
<protein>
    <submittedName>
        <fullName evidence="1">Uncharacterized protein</fullName>
    </submittedName>
</protein>
<gene>
    <name evidence="1" type="ORF">PSYPI_44111</name>
</gene>
<dbReference type="Proteomes" id="UP000004986">
    <property type="component" value="Unassembled WGS sequence"/>
</dbReference>
<dbReference type="PATRIC" id="fig|629263.4.peg.5984"/>
<dbReference type="HOGENOM" id="CLU_3037246_0_0_6"/>
<sequence>IVTGDAVGMDDIPQEARQYRHNQAYAYSIQGDGAEDDDERIVRFHTRCLTALAI</sequence>
<comment type="caution">
    <text evidence="1">The sequence shown here is derived from an EMBL/GenBank/DDBJ whole genome shotgun (WGS) entry which is preliminary data.</text>
</comment>
<organism evidence="1 2">
    <name type="scientific">Pseudomonas syringae pv. pisi str. 1704B</name>
    <dbReference type="NCBI Taxonomy" id="629263"/>
    <lineage>
        <taxon>Bacteria</taxon>
        <taxon>Pseudomonadati</taxon>
        <taxon>Pseudomonadota</taxon>
        <taxon>Gammaproteobacteria</taxon>
        <taxon>Pseudomonadales</taxon>
        <taxon>Pseudomonadaceae</taxon>
        <taxon>Pseudomonas</taxon>
        <taxon>Pseudomonas syringae</taxon>
    </lineage>
</organism>
<name>F3GPF5_PSESJ</name>